<proteinExistence type="predicted"/>
<reference evidence="1 2" key="1">
    <citation type="submission" date="2024-02" db="EMBL/GenBank/DDBJ databases">
        <title>Rhodopirellula caenicola NBRC 110016.</title>
        <authorList>
            <person name="Ichikawa N."/>
            <person name="Katano-Makiyama Y."/>
            <person name="Hidaka K."/>
        </authorList>
    </citation>
    <scope>NUCLEOTIDE SEQUENCE [LARGE SCALE GENOMIC DNA]</scope>
    <source>
        <strain evidence="1 2">NBRC 110016</strain>
    </source>
</reference>
<dbReference type="EMBL" id="BAABRO010000002">
    <property type="protein sequence ID" value="GAA5506187.1"/>
    <property type="molecule type" value="Genomic_DNA"/>
</dbReference>
<dbReference type="RefSeq" id="WP_345683140.1">
    <property type="nucleotide sequence ID" value="NZ_BAABRO010000002.1"/>
</dbReference>
<dbReference type="Proteomes" id="UP001416858">
    <property type="component" value="Unassembled WGS sequence"/>
</dbReference>
<gene>
    <name evidence="1" type="ORF">Rcae01_01639</name>
</gene>
<name>A0ABP9VLW5_9BACT</name>
<comment type="caution">
    <text evidence="1">The sequence shown here is derived from an EMBL/GenBank/DDBJ whole genome shotgun (WGS) entry which is preliminary data.</text>
</comment>
<protein>
    <submittedName>
        <fullName evidence="1">Uncharacterized protein</fullName>
    </submittedName>
</protein>
<evidence type="ECO:0000313" key="2">
    <source>
        <dbReference type="Proteomes" id="UP001416858"/>
    </source>
</evidence>
<sequence>MKVIVFLQRIITHVFRGRYGASDVYTNVPIEQDEIEFIGGPYDGLLQPCSQVDRVPRSVWLAVSVAALRFLGGEPRSEPSEVRSAALYRLERRGGKPRYLFVEQQILDGGSLAR</sequence>
<evidence type="ECO:0000313" key="1">
    <source>
        <dbReference type="EMBL" id="GAA5506187.1"/>
    </source>
</evidence>
<organism evidence="1 2">
    <name type="scientific">Novipirellula caenicola</name>
    <dbReference type="NCBI Taxonomy" id="1536901"/>
    <lineage>
        <taxon>Bacteria</taxon>
        <taxon>Pseudomonadati</taxon>
        <taxon>Planctomycetota</taxon>
        <taxon>Planctomycetia</taxon>
        <taxon>Pirellulales</taxon>
        <taxon>Pirellulaceae</taxon>
        <taxon>Novipirellula</taxon>
    </lineage>
</organism>
<keyword evidence="2" id="KW-1185">Reference proteome</keyword>
<accession>A0ABP9VLW5</accession>